<name>A0A660KPJ7_9ROSI</name>
<proteinExistence type="predicted"/>
<evidence type="ECO:0000313" key="3">
    <source>
        <dbReference type="Proteomes" id="UP000327013"/>
    </source>
</evidence>
<dbReference type="GO" id="GO:0006952">
    <property type="term" value="P:defense response"/>
    <property type="evidence" value="ECO:0007669"/>
    <property type="project" value="UniProtKB-KW"/>
</dbReference>
<dbReference type="Gene3D" id="3.80.10.10">
    <property type="entry name" value="Ribonuclease Inhibitor"/>
    <property type="match status" value="2"/>
</dbReference>
<dbReference type="EMBL" id="CM017324">
    <property type="protein sequence ID" value="KAE8038363.1"/>
    <property type="molecule type" value="Genomic_DNA"/>
</dbReference>
<dbReference type="AlphaFoldDB" id="A0A660KPJ7"/>
<accession>A0A660KPJ7</accession>
<keyword evidence="1" id="KW-0611">Plant defense</keyword>
<dbReference type="PANTHER" id="PTHR36766:SF63">
    <property type="entry name" value="NB-ARC DOMAIN-CONTAINING PROTEIN"/>
    <property type="match status" value="1"/>
</dbReference>
<reference evidence="2 3" key="1">
    <citation type="submission" date="2019-06" db="EMBL/GenBank/DDBJ databases">
        <title>A chromosomal-level reference genome of Carpinus fangiana (Coryloideae, Betulaceae).</title>
        <authorList>
            <person name="Yang X."/>
            <person name="Wang Z."/>
            <person name="Zhang L."/>
            <person name="Hao G."/>
            <person name="Liu J."/>
            <person name="Yang Y."/>
        </authorList>
    </citation>
    <scope>NUCLEOTIDE SEQUENCE [LARGE SCALE GENOMIC DNA]</scope>
    <source>
        <strain evidence="2">Cfa_2016G</strain>
        <tissue evidence="2">Leaf</tissue>
    </source>
</reference>
<sequence length="303" mass="33740">MGMSQSEGIAPSLSLEMLEITGCQELEELPRLPSIRELEVDKFHEEVLGSIFKLTLLTYLCMFQNSKLTCLLEGFLQKLTALEELQIADLGELTTLSNEIGLQNLQCLQRLEISGCLVLKELPQSLYELSSLKELRVSNCPLLVSFPVTGLPSTLIILEIKDCEALLFLPEWKMHNNEVSPLLEYLVIEDCPSLKSLPSGNLPSTLQKLEIHNCKNLGSLPGQMQSNICLEFFKISSCHSIMSFSEGTFGLSTVTSSTVMNLKELIISSCANLESLPGGLHNLKSLDYFESIIFLRYLMILPC</sequence>
<dbReference type="Proteomes" id="UP000327013">
    <property type="component" value="Chromosome 4"/>
</dbReference>
<evidence type="ECO:0000256" key="1">
    <source>
        <dbReference type="ARBA" id="ARBA00022821"/>
    </source>
</evidence>
<keyword evidence="3" id="KW-1185">Reference proteome</keyword>
<gene>
    <name evidence="2" type="ORF">FH972_010884</name>
</gene>
<organism evidence="2 3">
    <name type="scientific">Carpinus fangiana</name>
    <dbReference type="NCBI Taxonomy" id="176857"/>
    <lineage>
        <taxon>Eukaryota</taxon>
        <taxon>Viridiplantae</taxon>
        <taxon>Streptophyta</taxon>
        <taxon>Embryophyta</taxon>
        <taxon>Tracheophyta</taxon>
        <taxon>Spermatophyta</taxon>
        <taxon>Magnoliopsida</taxon>
        <taxon>eudicotyledons</taxon>
        <taxon>Gunneridae</taxon>
        <taxon>Pentapetalae</taxon>
        <taxon>rosids</taxon>
        <taxon>fabids</taxon>
        <taxon>Fagales</taxon>
        <taxon>Betulaceae</taxon>
        <taxon>Carpinus</taxon>
    </lineage>
</organism>
<dbReference type="SUPFAM" id="SSF52058">
    <property type="entry name" value="L domain-like"/>
    <property type="match status" value="1"/>
</dbReference>
<evidence type="ECO:0000313" key="2">
    <source>
        <dbReference type="EMBL" id="KAE8038363.1"/>
    </source>
</evidence>
<protein>
    <submittedName>
        <fullName evidence="2">Uncharacterized protein</fullName>
    </submittedName>
</protein>
<dbReference type="OrthoDB" id="1718913at2759"/>
<dbReference type="PANTHER" id="PTHR36766">
    <property type="entry name" value="PLANT BROAD-SPECTRUM MILDEW RESISTANCE PROTEIN RPW8"/>
    <property type="match status" value="1"/>
</dbReference>
<dbReference type="InterPro" id="IPR032675">
    <property type="entry name" value="LRR_dom_sf"/>
</dbReference>